<dbReference type="EMBL" id="ML986585">
    <property type="protein sequence ID" value="KAF2268708.1"/>
    <property type="molecule type" value="Genomic_DNA"/>
</dbReference>
<dbReference type="Proteomes" id="UP000800093">
    <property type="component" value="Unassembled WGS sequence"/>
</dbReference>
<dbReference type="OrthoDB" id="5392202at2759"/>
<name>A0A9P4N793_9PLEO</name>
<sequence length="283" mass="30683">MSKLSPSLKALIIGAAHARPGPVPAPRGIESLYGKIEREAKLLKLGRPSWLAISTATTMTMNSPNSMIALYNVACQSKPDEGVEIAEFMREVGLKCIGFNGVPRTINMLNAFRAALPSSVVSSLSTTPTRYPTPSNIESINHRGRRLWDSIYRPLEGKLESKLADAHPDLPVFIINGEYGALFTDPPRNTGANVGRITTSLVAIACLRAQQGVGPQVLSHVFGLRKAWDDGTWKEESEAAGEEGIRWLVSNDGCTWVLDKVDEIVEAIGRGQGSTFAPFKTKL</sequence>
<dbReference type="AlphaFoldDB" id="A0A9P4N793"/>
<dbReference type="Gene3D" id="1.20.1290.10">
    <property type="entry name" value="AhpD-like"/>
    <property type="match status" value="1"/>
</dbReference>
<dbReference type="PANTHER" id="PTHR28180">
    <property type="entry name" value="CONSERVED MITOCHONDRIAL PROTEIN-RELATED"/>
    <property type="match status" value="1"/>
</dbReference>
<proteinExistence type="predicted"/>
<evidence type="ECO:0008006" key="3">
    <source>
        <dbReference type="Google" id="ProtNLM"/>
    </source>
</evidence>
<comment type="caution">
    <text evidence="1">The sequence shown here is derived from an EMBL/GenBank/DDBJ whole genome shotgun (WGS) entry which is preliminary data.</text>
</comment>
<dbReference type="InterPro" id="IPR052999">
    <property type="entry name" value="PTS1_Protein"/>
</dbReference>
<evidence type="ECO:0000313" key="1">
    <source>
        <dbReference type="EMBL" id="KAF2268708.1"/>
    </source>
</evidence>
<evidence type="ECO:0000313" key="2">
    <source>
        <dbReference type="Proteomes" id="UP000800093"/>
    </source>
</evidence>
<gene>
    <name evidence="1" type="ORF">CC78DRAFT_529705</name>
</gene>
<accession>A0A9P4N793</accession>
<dbReference type="PANTHER" id="PTHR28180:SF2">
    <property type="entry name" value="PEROXISOMAL PROTEIN 2"/>
    <property type="match status" value="1"/>
</dbReference>
<protein>
    <recommendedName>
        <fullName evidence="3">Dol-P-Man:Man(5)GlcNAc(2)-PP-Dol alpha-1,3-mannosyltransferase</fullName>
    </recommendedName>
</protein>
<dbReference type="InterPro" id="IPR029032">
    <property type="entry name" value="AhpD-like"/>
</dbReference>
<organism evidence="1 2">
    <name type="scientific">Lojkania enalia</name>
    <dbReference type="NCBI Taxonomy" id="147567"/>
    <lineage>
        <taxon>Eukaryota</taxon>
        <taxon>Fungi</taxon>
        <taxon>Dikarya</taxon>
        <taxon>Ascomycota</taxon>
        <taxon>Pezizomycotina</taxon>
        <taxon>Dothideomycetes</taxon>
        <taxon>Pleosporomycetidae</taxon>
        <taxon>Pleosporales</taxon>
        <taxon>Pleosporales incertae sedis</taxon>
        <taxon>Lojkania</taxon>
    </lineage>
</organism>
<keyword evidence="2" id="KW-1185">Reference proteome</keyword>
<dbReference type="SUPFAM" id="SSF69118">
    <property type="entry name" value="AhpD-like"/>
    <property type="match status" value="1"/>
</dbReference>
<reference evidence="2" key="1">
    <citation type="journal article" date="2020" name="Stud. Mycol.">
        <title>101 Dothideomycetes genomes: A test case for predicting lifestyles and emergence of pathogens.</title>
        <authorList>
            <person name="Haridas S."/>
            <person name="Albert R."/>
            <person name="Binder M."/>
            <person name="Bloem J."/>
            <person name="LaButti K."/>
            <person name="Salamov A."/>
            <person name="Andreopoulos B."/>
            <person name="Baker S."/>
            <person name="Barry K."/>
            <person name="Bills G."/>
            <person name="Bluhm B."/>
            <person name="Cannon C."/>
            <person name="Castanera R."/>
            <person name="Culley D."/>
            <person name="Daum C."/>
            <person name="Ezra D."/>
            <person name="Gonzalez J."/>
            <person name="Henrissat B."/>
            <person name="Kuo A."/>
            <person name="Liang C."/>
            <person name="Lipzen A."/>
            <person name="Lutzoni F."/>
            <person name="Magnuson J."/>
            <person name="Mondo S."/>
            <person name="Nolan M."/>
            <person name="Ohm R."/>
            <person name="Pangilinan J."/>
            <person name="Park H.-J."/>
            <person name="Ramirez L."/>
            <person name="Alfaro M."/>
            <person name="Sun H."/>
            <person name="Tritt A."/>
            <person name="Yoshinaga Y."/>
            <person name="Zwiers L.-H."/>
            <person name="Turgeon B."/>
            <person name="Goodwin S."/>
            <person name="Spatafora J."/>
            <person name="Crous P."/>
            <person name="Grigoriev I."/>
        </authorList>
    </citation>
    <scope>NUCLEOTIDE SEQUENCE [LARGE SCALE GENOMIC DNA]</scope>
    <source>
        <strain evidence="2">CBS 304.66</strain>
    </source>
</reference>